<feature type="transmembrane region" description="Helical" evidence="8">
    <location>
        <begin position="282"/>
        <end position="301"/>
    </location>
</feature>
<dbReference type="Pfam" id="PF07690">
    <property type="entry name" value="MFS_1"/>
    <property type="match status" value="1"/>
</dbReference>
<evidence type="ECO:0000256" key="4">
    <source>
        <dbReference type="ARBA" id="ARBA00022475"/>
    </source>
</evidence>
<keyword evidence="8" id="KW-0997">Cell inner membrane</keyword>
<dbReference type="SUPFAM" id="SSF103473">
    <property type="entry name" value="MFS general substrate transporter"/>
    <property type="match status" value="1"/>
</dbReference>
<evidence type="ECO:0000313" key="10">
    <source>
        <dbReference type="EMBL" id="XDK36128.1"/>
    </source>
</evidence>
<feature type="transmembrane region" description="Helical" evidence="8">
    <location>
        <begin position="167"/>
        <end position="189"/>
    </location>
</feature>
<feature type="transmembrane region" description="Helical" evidence="8">
    <location>
        <begin position="107"/>
        <end position="127"/>
    </location>
</feature>
<dbReference type="InterPro" id="IPR004812">
    <property type="entry name" value="Efflux_drug-R_Bcr/CmlA"/>
</dbReference>
<feature type="transmembrane region" description="Helical" evidence="8">
    <location>
        <begin position="215"/>
        <end position="239"/>
    </location>
</feature>
<feature type="transmembrane region" description="Helical" evidence="8">
    <location>
        <begin position="51"/>
        <end position="70"/>
    </location>
</feature>
<reference evidence="10" key="1">
    <citation type="submission" date="2024-07" db="EMBL/GenBank/DDBJ databases">
        <title>Identification and characteristics of a novel species of coltsfoot's symbiotic bacteria.</title>
        <authorList>
            <person name="Juszczyk A."/>
            <person name="Jasielczuk I."/>
            <person name="Gurgul A."/>
            <person name="Rogala M."/>
            <person name="Kowalczyk A."/>
            <person name="Szmatola T."/>
            <person name="Kosecka-Strojek M."/>
            <person name="Arent Z."/>
            <person name="Latowski D."/>
        </authorList>
    </citation>
    <scope>NUCLEOTIDE SEQUENCE</scope>
    <source>
        <strain evidence="10">Hg7Tf</strain>
    </source>
</reference>
<dbReference type="InterPro" id="IPR005829">
    <property type="entry name" value="Sugar_transporter_CS"/>
</dbReference>
<keyword evidence="3 8" id="KW-0813">Transport</keyword>
<dbReference type="GO" id="GO:0042910">
    <property type="term" value="F:xenobiotic transmembrane transporter activity"/>
    <property type="evidence" value="ECO:0007669"/>
    <property type="project" value="InterPro"/>
</dbReference>
<dbReference type="GO" id="GO:1990961">
    <property type="term" value="P:xenobiotic detoxification by transmembrane export across the plasma membrane"/>
    <property type="evidence" value="ECO:0007669"/>
    <property type="project" value="InterPro"/>
</dbReference>
<feature type="transmembrane region" description="Helical" evidence="8">
    <location>
        <begin position="12"/>
        <end position="31"/>
    </location>
</feature>
<evidence type="ECO:0000259" key="9">
    <source>
        <dbReference type="PROSITE" id="PS50850"/>
    </source>
</evidence>
<keyword evidence="4" id="KW-1003">Cell membrane</keyword>
<comment type="similarity">
    <text evidence="2 8">Belongs to the major facilitator superfamily. Bcr/CmlA family.</text>
</comment>
<dbReference type="PANTHER" id="PTHR42718:SF9">
    <property type="entry name" value="MAJOR FACILITATOR SUPERFAMILY MULTIDRUG TRANSPORTER MFSC"/>
    <property type="match status" value="1"/>
</dbReference>
<name>A0AB39I0D9_9PSED</name>
<evidence type="ECO:0000256" key="2">
    <source>
        <dbReference type="ARBA" id="ARBA00006236"/>
    </source>
</evidence>
<protein>
    <recommendedName>
        <fullName evidence="8">Bcr/CflA family efflux transporter</fullName>
    </recommendedName>
</protein>
<keyword evidence="5 8" id="KW-0812">Transmembrane</keyword>
<evidence type="ECO:0000256" key="3">
    <source>
        <dbReference type="ARBA" id="ARBA00022448"/>
    </source>
</evidence>
<evidence type="ECO:0000256" key="8">
    <source>
        <dbReference type="RuleBase" id="RU365088"/>
    </source>
</evidence>
<dbReference type="InterPro" id="IPR011701">
    <property type="entry name" value="MFS"/>
</dbReference>
<feature type="transmembrane region" description="Helical" evidence="8">
    <location>
        <begin position="340"/>
        <end position="363"/>
    </location>
</feature>
<feature type="transmembrane region" description="Helical" evidence="8">
    <location>
        <begin position="139"/>
        <end position="161"/>
    </location>
</feature>
<evidence type="ECO:0000256" key="7">
    <source>
        <dbReference type="ARBA" id="ARBA00023136"/>
    </source>
</evidence>
<dbReference type="GO" id="GO:0005886">
    <property type="term" value="C:plasma membrane"/>
    <property type="evidence" value="ECO:0007669"/>
    <property type="project" value="UniProtKB-SubCell"/>
</dbReference>
<evidence type="ECO:0000256" key="5">
    <source>
        <dbReference type="ARBA" id="ARBA00022692"/>
    </source>
</evidence>
<dbReference type="RefSeq" id="WP_045181630.1">
    <property type="nucleotide sequence ID" value="NZ_CP162607.1"/>
</dbReference>
<keyword evidence="6 8" id="KW-1133">Transmembrane helix</keyword>
<feature type="transmembrane region" description="Helical" evidence="8">
    <location>
        <begin position="369"/>
        <end position="388"/>
    </location>
</feature>
<dbReference type="EMBL" id="CP162607">
    <property type="protein sequence ID" value="XDK36128.1"/>
    <property type="molecule type" value="Genomic_DNA"/>
</dbReference>
<dbReference type="InterPro" id="IPR020846">
    <property type="entry name" value="MFS_dom"/>
</dbReference>
<dbReference type="PROSITE" id="PS50850">
    <property type="entry name" value="MFS"/>
    <property type="match status" value="1"/>
</dbReference>
<gene>
    <name evidence="10" type="ORF">AB4Y39_20835</name>
</gene>
<feature type="transmembrane region" description="Helical" evidence="8">
    <location>
        <begin position="307"/>
        <end position="328"/>
    </location>
</feature>
<evidence type="ECO:0000256" key="6">
    <source>
        <dbReference type="ARBA" id="ARBA00022989"/>
    </source>
</evidence>
<accession>A0AB39I0D9</accession>
<sequence length="400" mass="42812">MITSPYKNKKTNPELVIALLLIMSLLGVFPLDVILPSFPALGMHLEVDTTHIAYSISLFALSVAAAQLVLGPLSDKIGRKRLLLLGLLTSIVGAVGCVISTHYLTFIGFRILQAVGCGCFVLTQALVQDLFEGKQRNAMRILQTSASGLFISLSLLTGSWLQQAFDWPGSFITFTQLACIALLMSLFFLRDDTHKNTSKVDYFAIYRTLLHDREFVAYSVIAAIAFTCHFSFIVLSPLLFIDQLGLSPHNFAQVFVLYAIAFVVGGLVAGCFNQRLSTSVQILIGLGLIVLAGLMMVMGAWTQSPSLMSTLIPMIVATTGTTLALPAATSCALALQQTRVGAAASMINTLVLAVGAAGSGVITLFSEQVATSLGVGFMLLATGSMLLLPRYPHRPLDPAC</sequence>
<feature type="domain" description="Major facilitator superfamily (MFS) profile" evidence="9">
    <location>
        <begin position="16"/>
        <end position="392"/>
    </location>
</feature>
<dbReference type="InterPro" id="IPR036259">
    <property type="entry name" value="MFS_trans_sf"/>
</dbReference>
<dbReference type="Gene3D" id="1.20.1720.10">
    <property type="entry name" value="Multidrug resistance protein D"/>
    <property type="match status" value="1"/>
</dbReference>
<dbReference type="PROSITE" id="PS00216">
    <property type="entry name" value="SUGAR_TRANSPORT_1"/>
    <property type="match status" value="1"/>
</dbReference>
<dbReference type="PANTHER" id="PTHR42718">
    <property type="entry name" value="MAJOR FACILITATOR SUPERFAMILY MULTIDRUG TRANSPORTER MFSC"/>
    <property type="match status" value="1"/>
</dbReference>
<keyword evidence="7 8" id="KW-0472">Membrane</keyword>
<proteinExistence type="inferred from homology"/>
<organism evidence="10">
    <name type="scientific">Pseudomonas sp. Hg7Tf</name>
    <dbReference type="NCBI Taxonomy" id="3236988"/>
    <lineage>
        <taxon>Bacteria</taxon>
        <taxon>Pseudomonadati</taxon>
        <taxon>Pseudomonadota</taxon>
        <taxon>Gammaproteobacteria</taxon>
        <taxon>Pseudomonadales</taxon>
        <taxon>Pseudomonadaceae</taxon>
        <taxon>Pseudomonas</taxon>
    </lineage>
</organism>
<feature type="transmembrane region" description="Helical" evidence="8">
    <location>
        <begin position="82"/>
        <end position="101"/>
    </location>
</feature>
<feature type="transmembrane region" description="Helical" evidence="8">
    <location>
        <begin position="251"/>
        <end position="270"/>
    </location>
</feature>
<comment type="subcellular location">
    <subcellularLocation>
        <location evidence="8">Cell inner membrane</location>
        <topology evidence="8">Multi-pass membrane protein</topology>
    </subcellularLocation>
    <subcellularLocation>
        <location evidence="1">Cell membrane</location>
        <topology evidence="1">Multi-pass membrane protein</topology>
    </subcellularLocation>
</comment>
<dbReference type="AlphaFoldDB" id="A0AB39I0D9"/>
<dbReference type="NCBIfam" id="TIGR00710">
    <property type="entry name" value="efflux_Bcr_CflA"/>
    <property type="match status" value="1"/>
</dbReference>
<evidence type="ECO:0000256" key="1">
    <source>
        <dbReference type="ARBA" id="ARBA00004651"/>
    </source>
</evidence>